<feature type="compositionally biased region" description="Basic residues" evidence="1">
    <location>
        <begin position="273"/>
        <end position="283"/>
    </location>
</feature>
<feature type="compositionally biased region" description="Basic residues" evidence="1">
    <location>
        <begin position="292"/>
        <end position="302"/>
    </location>
</feature>
<feature type="compositionally biased region" description="Low complexity" evidence="1">
    <location>
        <begin position="325"/>
        <end position="336"/>
    </location>
</feature>
<name>A0A6J4T9E0_9ACTN</name>
<sequence>ARSLHPRCRRHRLRARRPAARAGLCRSRPERRRCRQAARAPGGRQRRPHAVRRAARAGCPGSGHRPLDRHRQRRRPGPARRHHARHSVLLAYRDRPARHPRRSGRSPSPPARRSRADAPLDDRAEDHRVRRGLPGQAPRLRRRRRGLRRPLPGAHRRGQVLRGDRLAAVHRGRGRKALGRGGRRAVRGLRRAHRPDDAGPGRAGEDLDQHHAVRDVRAAEPADDGLRAVRRQRLRRHRAHQPRLSARGHGPARLHGRHLPAEGLRVLRGALARSRHASRRLARQRVGAAVPRRGHGPPPRHARQPEGRRPRPGVQGRDRRRARFPGPQARTPARAGARGRRDPRSARHDADAVLRRRGAGRRRGGPRHQPPGVLRNRPTATHRHRRQGDCARRRPVGLLRRRTGLRLRQRDRRAVGGRRSRRV</sequence>
<feature type="compositionally biased region" description="Basic residues" evidence="1">
    <location>
        <begin position="44"/>
        <end position="55"/>
    </location>
</feature>
<feature type="region of interest" description="Disordered" evidence="1">
    <location>
        <begin position="273"/>
        <end position="423"/>
    </location>
</feature>
<feature type="non-terminal residue" evidence="2">
    <location>
        <position position="1"/>
    </location>
</feature>
<feature type="region of interest" description="Disordered" evidence="1">
    <location>
        <begin position="234"/>
        <end position="258"/>
    </location>
</feature>
<feature type="compositionally biased region" description="Basic and acidic residues" evidence="1">
    <location>
        <begin position="339"/>
        <end position="354"/>
    </location>
</feature>
<feature type="compositionally biased region" description="Basic residues" evidence="1">
    <location>
        <begin position="393"/>
        <end position="423"/>
    </location>
</feature>
<feature type="compositionally biased region" description="Basic residues" evidence="1">
    <location>
        <begin position="1"/>
        <end position="19"/>
    </location>
</feature>
<feature type="non-terminal residue" evidence="2">
    <location>
        <position position="423"/>
    </location>
</feature>
<dbReference type="EMBL" id="CADCVR010000095">
    <property type="protein sequence ID" value="CAA9516862.1"/>
    <property type="molecule type" value="Genomic_DNA"/>
</dbReference>
<organism evidence="2">
    <name type="scientific">uncultured Solirubrobacteraceae bacterium</name>
    <dbReference type="NCBI Taxonomy" id="1162706"/>
    <lineage>
        <taxon>Bacteria</taxon>
        <taxon>Bacillati</taxon>
        <taxon>Actinomycetota</taxon>
        <taxon>Thermoleophilia</taxon>
        <taxon>Solirubrobacterales</taxon>
        <taxon>Solirubrobacteraceae</taxon>
        <taxon>environmental samples</taxon>
    </lineage>
</organism>
<feature type="region of interest" description="Disordered" evidence="1">
    <location>
        <begin position="1"/>
        <end position="164"/>
    </location>
</feature>
<dbReference type="AlphaFoldDB" id="A0A6J4T9E0"/>
<feature type="compositionally biased region" description="Basic residues" evidence="1">
    <location>
        <begin position="355"/>
        <end position="366"/>
    </location>
</feature>
<proteinExistence type="predicted"/>
<protein>
    <submittedName>
        <fullName evidence="2">UDP-glucose/GDP-mannose dehydrogenase</fullName>
    </submittedName>
</protein>
<evidence type="ECO:0000256" key="1">
    <source>
        <dbReference type="SAM" id="MobiDB-lite"/>
    </source>
</evidence>
<evidence type="ECO:0000313" key="2">
    <source>
        <dbReference type="EMBL" id="CAA9516862.1"/>
    </source>
</evidence>
<feature type="compositionally biased region" description="Basic residues" evidence="1">
    <location>
        <begin position="67"/>
        <end position="86"/>
    </location>
</feature>
<feature type="compositionally biased region" description="Basic and acidic residues" evidence="1">
    <location>
        <begin position="114"/>
        <end position="128"/>
    </location>
</feature>
<accession>A0A6J4T9E0</accession>
<reference evidence="2" key="1">
    <citation type="submission" date="2020-02" db="EMBL/GenBank/DDBJ databases">
        <authorList>
            <person name="Meier V. D."/>
        </authorList>
    </citation>
    <scope>NUCLEOTIDE SEQUENCE</scope>
    <source>
        <strain evidence="2">AVDCRST_MAG53</strain>
    </source>
</reference>
<feature type="compositionally biased region" description="Basic residues" evidence="1">
    <location>
        <begin position="139"/>
        <end position="159"/>
    </location>
</feature>
<gene>
    <name evidence="2" type="ORF">AVDCRST_MAG53-3130</name>
</gene>